<sequence>MLYKPVGMLLGMAAGMVAGMAFQRLWKTVAGETEAPQPMDRDGLWREILPAAALQGATFAVVRAAVERGGAIAVHRATGRWPE</sequence>
<accession>A0ABN3XM49</accession>
<proteinExistence type="predicted"/>
<dbReference type="InterPro" id="IPR025329">
    <property type="entry name" value="DUF4235"/>
</dbReference>
<gene>
    <name evidence="1" type="ORF">GCM10010446_55310</name>
</gene>
<keyword evidence="2" id="KW-1185">Reference proteome</keyword>
<comment type="caution">
    <text evidence="1">The sequence shown here is derived from an EMBL/GenBank/DDBJ whole genome shotgun (WGS) entry which is preliminary data.</text>
</comment>
<reference evidence="1 2" key="1">
    <citation type="journal article" date="2019" name="Int. J. Syst. Evol. Microbiol.">
        <title>The Global Catalogue of Microorganisms (GCM) 10K type strain sequencing project: providing services to taxonomists for standard genome sequencing and annotation.</title>
        <authorList>
            <consortium name="The Broad Institute Genomics Platform"/>
            <consortium name="The Broad Institute Genome Sequencing Center for Infectious Disease"/>
            <person name="Wu L."/>
            <person name="Ma J."/>
        </authorList>
    </citation>
    <scope>NUCLEOTIDE SEQUENCE [LARGE SCALE GENOMIC DNA]</scope>
    <source>
        <strain evidence="1 2">JCM 9088</strain>
    </source>
</reference>
<organism evidence="1 2">
    <name type="scientific">Streptomyces enissocaesilis</name>
    <dbReference type="NCBI Taxonomy" id="332589"/>
    <lineage>
        <taxon>Bacteria</taxon>
        <taxon>Bacillati</taxon>
        <taxon>Actinomycetota</taxon>
        <taxon>Actinomycetes</taxon>
        <taxon>Kitasatosporales</taxon>
        <taxon>Streptomycetaceae</taxon>
        <taxon>Streptomyces</taxon>
        <taxon>Streptomyces rochei group</taxon>
    </lineage>
</organism>
<name>A0ABN3XM49_9ACTN</name>
<dbReference type="Proteomes" id="UP001500403">
    <property type="component" value="Unassembled WGS sequence"/>
</dbReference>
<dbReference type="EMBL" id="BAAAUD010000053">
    <property type="protein sequence ID" value="GAA2962729.1"/>
    <property type="molecule type" value="Genomic_DNA"/>
</dbReference>
<protein>
    <submittedName>
        <fullName evidence="1">DUF4235 domain-containing protein</fullName>
    </submittedName>
</protein>
<evidence type="ECO:0000313" key="2">
    <source>
        <dbReference type="Proteomes" id="UP001500403"/>
    </source>
</evidence>
<dbReference type="Pfam" id="PF14019">
    <property type="entry name" value="DUF4235"/>
    <property type="match status" value="1"/>
</dbReference>
<evidence type="ECO:0000313" key="1">
    <source>
        <dbReference type="EMBL" id="GAA2962729.1"/>
    </source>
</evidence>